<gene>
    <name evidence="1" type="ORF">LCGC14_2170600</name>
</gene>
<dbReference type="AlphaFoldDB" id="A0A0F9GL70"/>
<dbReference type="EMBL" id="LAZR01028015">
    <property type="protein sequence ID" value="KKL63887.1"/>
    <property type="molecule type" value="Genomic_DNA"/>
</dbReference>
<sequence length="232" mass="26276">MDTCISQLNQQMQQHQLQAIVDSFASLSATQQAMQLQHLYSSAQRMSVKYTYLQNIATRILTQHPLPTPIISQLNNTEQLSFFTPGLKFNHGFTQQNQQQQNVLHRLFSECSETKLPFNYVRSLMLFESNENLLQALAQVNDLGLTPVASYIANNPAPHSLPKHEFSALLALMEVEFKQTQGNINTAAFLKALLTLCQASPTKSLSDYKILLSGAYLRCKTEQIERYLAQHK</sequence>
<name>A0A0F9GL70_9ZZZZ</name>
<organism evidence="1">
    <name type="scientific">marine sediment metagenome</name>
    <dbReference type="NCBI Taxonomy" id="412755"/>
    <lineage>
        <taxon>unclassified sequences</taxon>
        <taxon>metagenomes</taxon>
        <taxon>ecological metagenomes</taxon>
    </lineage>
</organism>
<reference evidence="1" key="1">
    <citation type="journal article" date="2015" name="Nature">
        <title>Complex archaea that bridge the gap between prokaryotes and eukaryotes.</title>
        <authorList>
            <person name="Spang A."/>
            <person name="Saw J.H."/>
            <person name="Jorgensen S.L."/>
            <person name="Zaremba-Niedzwiedzka K."/>
            <person name="Martijn J."/>
            <person name="Lind A.E."/>
            <person name="van Eijk R."/>
            <person name="Schleper C."/>
            <person name="Guy L."/>
            <person name="Ettema T.J."/>
        </authorList>
    </citation>
    <scope>NUCLEOTIDE SEQUENCE</scope>
</reference>
<accession>A0A0F9GL70</accession>
<proteinExistence type="predicted"/>
<comment type="caution">
    <text evidence="1">The sequence shown here is derived from an EMBL/GenBank/DDBJ whole genome shotgun (WGS) entry which is preliminary data.</text>
</comment>
<evidence type="ECO:0000313" key="1">
    <source>
        <dbReference type="EMBL" id="KKL63887.1"/>
    </source>
</evidence>
<protein>
    <submittedName>
        <fullName evidence="1">Uncharacterized protein</fullName>
    </submittedName>
</protein>